<dbReference type="STRING" id="470453.B0680_09930"/>
<dbReference type="RefSeq" id="WP_078254936.1">
    <property type="nucleotide sequence ID" value="NZ_MUYU01000031.1"/>
</dbReference>
<feature type="transmembrane region" description="Helical" evidence="1">
    <location>
        <begin position="21"/>
        <end position="40"/>
    </location>
</feature>
<keyword evidence="3" id="KW-1185">Reference proteome</keyword>
<dbReference type="AlphaFoldDB" id="A0A1T0CGM7"/>
<gene>
    <name evidence="2" type="ORF">B0680_09930</name>
</gene>
<protein>
    <recommendedName>
        <fullName evidence="4">Type IV pilus modification protein PilV</fullName>
    </recommendedName>
</protein>
<evidence type="ECO:0000313" key="2">
    <source>
        <dbReference type="EMBL" id="OOS21301.1"/>
    </source>
</evidence>
<evidence type="ECO:0008006" key="4">
    <source>
        <dbReference type="Google" id="ProtNLM"/>
    </source>
</evidence>
<keyword evidence="1" id="KW-1133">Transmembrane helix</keyword>
<name>A0A1T0CGM7_9GAMM</name>
<keyword evidence="1" id="KW-0472">Membrane</keyword>
<evidence type="ECO:0000313" key="3">
    <source>
        <dbReference type="Proteomes" id="UP000189800"/>
    </source>
</evidence>
<evidence type="ECO:0000256" key="1">
    <source>
        <dbReference type="SAM" id="Phobius"/>
    </source>
</evidence>
<dbReference type="Proteomes" id="UP000189800">
    <property type="component" value="Unassembled WGS sequence"/>
</dbReference>
<proteinExistence type="predicted"/>
<sequence>MKYQRAVRQSMAQQGFGLIEVLVALVILSIVVLGFLGLMGRSLVQSRGSDAHIYAQGLIANDSMALMGLESSAKTAYRAQLVQIASQATSNDTIQSYHRAAAAVSINCQDDCTQTQFAQKLAINTATLASQQGIIISVKPCQSGVCWVASWGNQALAQLSTCQASDSHGVGGCLLIEGLE</sequence>
<dbReference type="OrthoDB" id="6650143at2"/>
<accession>A0A1T0CGM7</accession>
<dbReference type="NCBIfam" id="TIGR02532">
    <property type="entry name" value="IV_pilin_GFxxxE"/>
    <property type="match status" value="1"/>
</dbReference>
<keyword evidence="1" id="KW-0812">Transmembrane</keyword>
<dbReference type="Pfam" id="PF07963">
    <property type="entry name" value="N_methyl"/>
    <property type="match status" value="1"/>
</dbReference>
<organism evidence="2 3">
    <name type="scientific">Moraxella pluranimalium</name>
    <dbReference type="NCBI Taxonomy" id="470453"/>
    <lineage>
        <taxon>Bacteria</taxon>
        <taxon>Pseudomonadati</taxon>
        <taxon>Pseudomonadota</taxon>
        <taxon>Gammaproteobacteria</taxon>
        <taxon>Moraxellales</taxon>
        <taxon>Moraxellaceae</taxon>
        <taxon>Moraxella</taxon>
    </lineage>
</organism>
<dbReference type="InterPro" id="IPR012902">
    <property type="entry name" value="N_methyl_site"/>
</dbReference>
<comment type="caution">
    <text evidence="2">The sequence shown here is derived from an EMBL/GenBank/DDBJ whole genome shotgun (WGS) entry which is preliminary data.</text>
</comment>
<reference evidence="2 3" key="1">
    <citation type="submission" date="2017-02" db="EMBL/GenBank/DDBJ databases">
        <title>Draft genome sequence of Moraxella pluranimalium CCUG 54913T type strain.</title>
        <authorList>
            <person name="Salva-Serra F."/>
            <person name="Engstrom-Jakobsson H."/>
            <person name="Thorell K."/>
            <person name="Jaen-Luchoro D."/>
            <person name="Gonzales-Siles L."/>
            <person name="Karlsson R."/>
            <person name="Yazdan S."/>
            <person name="Boulund F."/>
            <person name="Johnning A."/>
            <person name="Engstrand L."/>
            <person name="Kristiansson E."/>
            <person name="Moore E."/>
        </authorList>
    </citation>
    <scope>NUCLEOTIDE SEQUENCE [LARGE SCALE GENOMIC DNA]</scope>
    <source>
        <strain evidence="2 3">CCUG 54913</strain>
    </source>
</reference>
<dbReference type="EMBL" id="MUYU01000031">
    <property type="protein sequence ID" value="OOS21301.1"/>
    <property type="molecule type" value="Genomic_DNA"/>
</dbReference>